<dbReference type="Gene3D" id="3.30.200.20">
    <property type="entry name" value="Phosphorylase Kinase, domain 1"/>
    <property type="match status" value="1"/>
</dbReference>
<sequence length="827" mass="89690">MSTTPRRLDKYELHTKIGRGSIGEVWKGRDLQLQRDVAIKLLHTDLQQANPHFFNDFTTAGTALSALHQDHLVPLREVNVYRAPDGNETVAYIVMDYIEGLTCNDYLKVTSHRGQFPSIHNIVYLYSCLGDALDYTHSKGIIHGDIKPKNILLQAKNRTNFDAGEPLLVDTGFCPMLGITPNADMPFYISPEQAGGGHPNTRSDIYALGALLYEICTGIPPFRGESPISIMMQHVNALPTPPNLINPNIPAALSEVILRALAKDPVARFASASLMATAIAEACSMRPSLKLRAIQALPEPGHSAAQRGPTINILGVPQPFSPQTVQPPLNAPISRPLPALPPASQPLLSNSRPLPIPLKASQSLPGIDQARSSNSRPLPDPPATSQSLPGIGQSPIAPSQRSSGLLSGYQVRDAHHASPQPTPVVGPVRPPEMPAREPQQTTHVYSSVAAPRSAMAPQTPPLALPPRRQRLIDKPAYIFLIAVVLLLILGGAFLGTFWRQPHNTQPTATITNTARVFFQDDALGHNDVLHLQIDHIDAPAQGKAYFAWLETEAKPLPLGTLPLQNNAITYTYPGNTQHTDLLNIATGVLITLEQANTQPQAPGQQHIYHGVLDPKVATAVKNILSSTPGLENNQSVIVTLFETIKSMNDKTGSIVDTLQNHVNDKALAMRQAIRVIEMLDGSNNARQSGDLPQNLPSQLSIARGLLSSPSQKGYLDILNEQVQQVKQVAGRNKDLLQRVQNTEYAIQDLRDWLQKVRANDVLLLKAADLADPANLSIALQLKQVAADSYTGRTIPPNQSPLPLLGSAGANQAYIECQYMAAIGLQKI</sequence>
<dbReference type="InterPro" id="IPR045269">
    <property type="entry name" value="Atg1-like"/>
</dbReference>
<feature type="transmembrane region" description="Helical" evidence="2">
    <location>
        <begin position="476"/>
        <end position="498"/>
    </location>
</feature>
<feature type="compositionally biased region" description="Pro residues" evidence="1">
    <location>
        <begin position="420"/>
        <end position="433"/>
    </location>
</feature>
<protein>
    <recommendedName>
        <fullName evidence="3">Protein kinase domain-containing protein</fullName>
    </recommendedName>
</protein>
<dbReference type="InterPro" id="IPR008271">
    <property type="entry name" value="Ser/Thr_kinase_AS"/>
</dbReference>
<comment type="caution">
    <text evidence="4">The sequence shown here is derived from an EMBL/GenBank/DDBJ whole genome shotgun (WGS) entry which is preliminary data.</text>
</comment>
<dbReference type="RefSeq" id="WP_201369575.1">
    <property type="nucleotide sequence ID" value="NZ_BNJG01000001.1"/>
</dbReference>
<organism evidence="4 5">
    <name type="scientific">Ktedonobacter robiniae</name>
    <dbReference type="NCBI Taxonomy" id="2778365"/>
    <lineage>
        <taxon>Bacteria</taxon>
        <taxon>Bacillati</taxon>
        <taxon>Chloroflexota</taxon>
        <taxon>Ktedonobacteria</taxon>
        <taxon>Ktedonobacterales</taxon>
        <taxon>Ktedonobacteraceae</taxon>
        <taxon>Ktedonobacter</taxon>
    </lineage>
</organism>
<dbReference type="PROSITE" id="PS50011">
    <property type="entry name" value="PROTEIN_KINASE_DOM"/>
    <property type="match status" value="1"/>
</dbReference>
<keyword evidence="2" id="KW-1133">Transmembrane helix</keyword>
<dbReference type="PANTHER" id="PTHR24348">
    <property type="entry name" value="SERINE/THREONINE-PROTEIN KINASE UNC-51-RELATED"/>
    <property type="match status" value="1"/>
</dbReference>
<evidence type="ECO:0000313" key="4">
    <source>
        <dbReference type="EMBL" id="GHO52697.1"/>
    </source>
</evidence>
<dbReference type="PROSITE" id="PS00108">
    <property type="entry name" value="PROTEIN_KINASE_ST"/>
    <property type="match status" value="1"/>
</dbReference>
<keyword evidence="2" id="KW-0812">Transmembrane</keyword>
<keyword evidence="5" id="KW-1185">Reference proteome</keyword>
<accession>A0ABQ3UJ44</accession>
<feature type="domain" description="Protein kinase" evidence="3">
    <location>
        <begin position="11"/>
        <end position="289"/>
    </location>
</feature>
<evidence type="ECO:0000256" key="2">
    <source>
        <dbReference type="SAM" id="Phobius"/>
    </source>
</evidence>
<dbReference type="PANTHER" id="PTHR24348:SF68">
    <property type="entry name" value="SERINE_THREONINE-PROTEIN KINASE ATG1C"/>
    <property type="match status" value="1"/>
</dbReference>
<dbReference type="Pfam" id="PF00069">
    <property type="entry name" value="Pkinase"/>
    <property type="match status" value="1"/>
</dbReference>
<evidence type="ECO:0000256" key="1">
    <source>
        <dbReference type="SAM" id="MobiDB-lite"/>
    </source>
</evidence>
<dbReference type="Gene3D" id="1.10.510.10">
    <property type="entry name" value="Transferase(Phosphotransferase) domain 1"/>
    <property type="match status" value="1"/>
</dbReference>
<keyword evidence="2" id="KW-0472">Membrane</keyword>
<name>A0ABQ3UJ44_9CHLR</name>
<evidence type="ECO:0000259" key="3">
    <source>
        <dbReference type="PROSITE" id="PS50011"/>
    </source>
</evidence>
<dbReference type="InterPro" id="IPR011009">
    <property type="entry name" value="Kinase-like_dom_sf"/>
</dbReference>
<feature type="region of interest" description="Disordered" evidence="1">
    <location>
        <begin position="300"/>
        <end position="441"/>
    </location>
</feature>
<gene>
    <name evidence="4" type="ORF">KSB_11720</name>
</gene>
<dbReference type="CDD" id="cd14014">
    <property type="entry name" value="STKc_PknB_like"/>
    <property type="match status" value="1"/>
</dbReference>
<dbReference type="SUPFAM" id="SSF56112">
    <property type="entry name" value="Protein kinase-like (PK-like)"/>
    <property type="match status" value="1"/>
</dbReference>
<dbReference type="Proteomes" id="UP000654345">
    <property type="component" value="Unassembled WGS sequence"/>
</dbReference>
<feature type="compositionally biased region" description="Polar residues" evidence="1">
    <location>
        <begin position="360"/>
        <end position="376"/>
    </location>
</feature>
<evidence type="ECO:0000313" key="5">
    <source>
        <dbReference type="Proteomes" id="UP000654345"/>
    </source>
</evidence>
<feature type="compositionally biased region" description="Polar residues" evidence="1">
    <location>
        <begin position="396"/>
        <end position="405"/>
    </location>
</feature>
<dbReference type="EMBL" id="BNJG01000001">
    <property type="protein sequence ID" value="GHO52697.1"/>
    <property type="molecule type" value="Genomic_DNA"/>
</dbReference>
<dbReference type="InterPro" id="IPR000719">
    <property type="entry name" value="Prot_kinase_dom"/>
</dbReference>
<proteinExistence type="predicted"/>
<reference evidence="4 5" key="1">
    <citation type="journal article" date="2021" name="Int. J. Syst. Evol. Microbiol.">
        <title>Reticulibacter mediterranei gen. nov., sp. nov., within the new family Reticulibacteraceae fam. nov., and Ktedonospora formicarum gen. nov., sp. nov., Ktedonobacter robiniae sp. nov., Dictyobacter formicarum sp. nov. and Dictyobacter arantiisoli sp. nov., belonging to the class Ktedonobacteria.</title>
        <authorList>
            <person name="Yabe S."/>
            <person name="Zheng Y."/>
            <person name="Wang C.M."/>
            <person name="Sakai Y."/>
            <person name="Abe K."/>
            <person name="Yokota A."/>
            <person name="Donadio S."/>
            <person name="Cavaletti L."/>
            <person name="Monciardini P."/>
        </authorList>
    </citation>
    <scope>NUCLEOTIDE SEQUENCE [LARGE SCALE GENOMIC DNA]</scope>
    <source>
        <strain evidence="4 5">SOSP1-30</strain>
    </source>
</reference>
<dbReference type="SMART" id="SM00220">
    <property type="entry name" value="S_TKc"/>
    <property type="match status" value="1"/>
</dbReference>